<dbReference type="GO" id="GO:0071013">
    <property type="term" value="C:catalytic step 2 spliceosome"/>
    <property type="evidence" value="ECO:0000318"/>
    <property type="project" value="GO_Central"/>
</dbReference>
<sequence length="744" mass="83231">MVAVRASRPPLGRPKEGWRRDGGTGHAARFFTTLDSLVKKSETRSSGKLIEDFESSCQALRVLQVTVGEGLPEKSPRRPRTRCSWEELLVDTHGLPRGIRIRKAAEVREVDHKPARILSDLDFDIGSVQRELVVQESHEDPEVGSHRCNVHSQEIPCSLPPNSRLPVLVDPRPLLIAELWILVDARLLLAKVEAKDSRLILRRHDTVPHRTLECGDLLHDQHAPAPVLLLLWKLCGEPGSWRLPPQSAMAQPGFWAEQVQIILPSDDNKGVKLGEDRLRGCLRLVEAAFSTNQTFRRVAFLLTEDAKIPAFVRLLRASTSRLLIGSFLPEQSWLLGALDMIIATPGQALHYDRAGHLSSITVRALLIDKQASADSVAQAFSFASAFAGFEEFASFSKLDVQPRQWFAPPRPAPASSHFLEKYMPLTKCYDGWEDSLFTSGLTMFSWGKSNVLIHDWADLPLFLPGIIRCSRSRVAAPLVLAPRDKLPLMAELLQACATELGVGALNISNREGAHVLVDSIDELVMPSYVGSLVVVQADELLESACAWKIRRLVNLCMPSQIGIHCSTKTPAVEELLSARTLYSIPEAKVSMRGVCEFFALADSKHEKLEKLCTIWEQLESSKCRVSIFCIGSSTVDWLVEEMRNRGFVAWALHRGEEVDPDVYRNPFSVIVTDVYRRASQDVINFDLPGTYDEYVQRVGNDRGRSIKVVINIGTTEEQRCFPDMVPLPADCYRIHTKLPLWFDV</sequence>
<dbReference type="InParanoid" id="D8SUB6"/>
<dbReference type="Gene3D" id="3.40.50.300">
    <property type="entry name" value="P-loop containing nucleotide triphosphate hydrolases"/>
    <property type="match status" value="1"/>
</dbReference>
<accession>D8SUB6</accession>
<protein>
    <recommendedName>
        <fullName evidence="4">Helicase C-terminal domain-containing protein</fullName>
    </recommendedName>
</protein>
<evidence type="ECO:0008006" key="4">
    <source>
        <dbReference type="Google" id="ProtNLM"/>
    </source>
</evidence>
<evidence type="ECO:0000313" key="2">
    <source>
        <dbReference type="EMBL" id="EFJ12046.1"/>
    </source>
</evidence>
<evidence type="ECO:0000256" key="1">
    <source>
        <dbReference type="SAM" id="MobiDB-lite"/>
    </source>
</evidence>
<dbReference type="GO" id="GO:0003724">
    <property type="term" value="F:RNA helicase activity"/>
    <property type="evidence" value="ECO:0000318"/>
    <property type="project" value="GO_Central"/>
</dbReference>
<dbReference type="eggNOG" id="KOG0327">
    <property type="taxonomic scope" value="Eukaryota"/>
</dbReference>
<feature type="compositionally biased region" description="Basic and acidic residues" evidence="1">
    <location>
        <begin position="13"/>
        <end position="23"/>
    </location>
</feature>
<dbReference type="GO" id="GO:0003729">
    <property type="term" value="F:mRNA binding"/>
    <property type="evidence" value="ECO:0000318"/>
    <property type="project" value="GO_Central"/>
</dbReference>
<dbReference type="HOGENOM" id="CLU_373597_0_0_1"/>
<dbReference type="GO" id="GO:0000398">
    <property type="term" value="P:mRNA splicing, via spliceosome"/>
    <property type="evidence" value="ECO:0000318"/>
    <property type="project" value="GO_Central"/>
</dbReference>
<evidence type="ECO:0000313" key="3">
    <source>
        <dbReference type="Proteomes" id="UP000001514"/>
    </source>
</evidence>
<name>D8SUB6_SELML</name>
<dbReference type="GO" id="GO:0005730">
    <property type="term" value="C:nucleolus"/>
    <property type="evidence" value="ECO:0000318"/>
    <property type="project" value="GO_Central"/>
</dbReference>
<dbReference type="Proteomes" id="UP000001514">
    <property type="component" value="Unassembled WGS sequence"/>
</dbReference>
<gene>
    <name evidence="2" type="ORF">SELMODRAFT_425794</name>
</gene>
<dbReference type="AlphaFoldDB" id="D8SUB6"/>
<dbReference type="EMBL" id="GL377642">
    <property type="protein sequence ID" value="EFJ12046.1"/>
    <property type="molecule type" value="Genomic_DNA"/>
</dbReference>
<dbReference type="InterPro" id="IPR027417">
    <property type="entry name" value="P-loop_NTPase"/>
</dbReference>
<dbReference type="Gramene" id="EFJ12046">
    <property type="protein sequence ID" value="EFJ12046"/>
    <property type="gene ID" value="SELMODRAFT_425794"/>
</dbReference>
<dbReference type="KEGG" id="smo:SELMODRAFT_425794"/>
<proteinExistence type="predicted"/>
<keyword evidence="3" id="KW-1185">Reference proteome</keyword>
<feature type="region of interest" description="Disordered" evidence="1">
    <location>
        <begin position="1"/>
        <end position="24"/>
    </location>
</feature>
<dbReference type="STRING" id="88036.D8SUB6"/>
<dbReference type="PANTHER" id="PTHR47958">
    <property type="entry name" value="ATP-DEPENDENT RNA HELICASE DBP3"/>
    <property type="match status" value="1"/>
</dbReference>
<dbReference type="SUPFAM" id="SSF52540">
    <property type="entry name" value="P-loop containing nucleoside triphosphate hydrolases"/>
    <property type="match status" value="1"/>
</dbReference>
<organism evidence="3">
    <name type="scientific">Selaginella moellendorffii</name>
    <name type="common">Spikemoss</name>
    <dbReference type="NCBI Taxonomy" id="88036"/>
    <lineage>
        <taxon>Eukaryota</taxon>
        <taxon>Viridiplantae</taxon>
        <taxon>Streptophyta</taxon>
        <taxon>Embryophyta</taxon>
        <taxon>Tracheophyta</taxon>
        <taxon>Lycopodiopsida</taxon>
        <taxon>Selaginellales</taxon>
        <taxon>Selaginellaceae</taxon>
        <taxon>Selaginella</taxon>
    </lineage>
</organism>
<reference evidence="2 3" key="1">
    <citation type="journal article" date="2011" name="Science">
        <title>The Selaginella genome identifies genetic changes associated with the evolution of vascular plants.</title>
        <authorList>
            <person name="Banks J.A."/>
            <person name="Nishiyama T."/>
            <person name="Hasebe M."/>
            <person name="Bowman J.L."/>
            <person name="Gribskov M."/>
            <person name="dePamphilis C."/>
            <person name="Albert V.A."/>
            <person name="Aono N."/>
            <person name="Aoyama T."/>
            <person name="Ambrose B.A."/>
            <person name="Ashton N.W."/>
            <person name="Axtell M.J."/>
            <person name="Barker E."/>
            <person name="Barker M.S."/>
            <person name="Bennetzen J.L."/>
            <person name="Bonawitz N.D."/>
            <person name="Chapple C."/>
            <person name="Cheng C."/>
            <person name="Correa L.G."/>
            <person name="Dacre M."/>
            <person name="DeBarry J."/>
            <person name="Dreyer I."/>
            <person name="Elias M."/>
            <person name="Engstrom E.M."/>
            <person name="Estelle M."/>
            <person name="Feng L."/>
            <person name="Finet C."/>
            <person name="Floyd S.K."/>
            <person name="Frommer W.B."/>
            <person name="Fujita T."/>
            <person name="Gramzow L."/>
            <person name="Gutensohn M."/>
            <person name="Harholt J."/>
            <person name="Hattori M."/>
            <person name="Heyl A."/>
            <person name="Hirai T."/>
            <person name="Hiwatashi Y."/>
            <person name="Ishikawa M."/>
            <person name="Iwata M."/>
            <person name="Karol K.G."/>
            <person name="Koehler B."/>
            <person name="Kolukisaoglu U."/>
            <person name="Kubo M."/>
            <person name="Kurata T."/>
            <person name="Lalonde S."/>
            <person name="Li K."/>
            <person name="Li Y."/>
            <person name="Litt A."/>
            <person name="Lyons E."/>
            <person name="Manning G."/>
            <person name="Maruyama T."/>
            <person name="Michael T.P."/>
            <person name="Mikami K."/>
            <person name="Miyazaki S."/>
            <person name="Morinaga S."/>
            <person name="Murata T."/>
            <person name="Mueller-Roeber B."/>
            <person name="Nelson D.R."/>
            <person name="Obara M."/>
            <person name="Oguri Y."/>
            <person name="Olmstead R.G."/>
            <person name="Onodera N."/>
            <person name="Petersen B.L."/>
            <person name="Pils B."/>
            <person name="Prigge M."/>
            <person name="Rensing S.A."/>
            <person name="Riano-Pachon D.M."/>
            <person name="Roberts A.W."/>
            <person name="Sato Y."/>
            <person name="Scheller H.V."/>
            <person name="Schulz B."/>
            <person name="Schulz C."/>
            <person name="Shakirov E.V."/>
            <person name="Shibagaki N."/>
            <person name="Shinohara N."/>
            <person name="Shippen D.E."/>
            <person name="Soerensen I."/>
            <person name="Sotooka R."/>
            <person name="Sugimoto N."/>
            <person name="Sugita M."/>
            <person name="Sumikawa N."/>
            <person name="Tanurdzic M."/>
            <person name="Theissen G."/>
            <person name="Ulvskov P."/>
            <person name="Wakazuki S."/>
            <person name="Weng J.K."/>
            <person name="Willats W.W."/>
            <person name="Wipf D."/>
            <person name="Wolf P.G."/>
            <person name="Yang L."/>
            <person name="Zimmer A.D."/>
            <person name="Zhu Q."/>
            <person name="Mitros T."/>
            <person name="Hellsten U."/>
            <person name="Loque D."/>
            <person name="Otillar R."/>
            <person name="Salamov A."/>
            <person name="Schmutz J."/>
            <person name="Shapiro H."/>
            <person name="Lindquist E."/>
            <person name="Lucas S."/>
            <person name="Rokhsar D."/>
            <person name="Grigoriev I.V."/>
        </authorList>
    </citation>
    <scope>NUCLEOTIDE SEQUENCE [LARGE SCALE GENOMIC DNA]</scope>
</reference>